<evidence type="ECO:0000313" key="1">
    <source>
        <dbReference type="EMBL" id="EJR11870.1"/>
    </source>
</evidence>
<gene>
    <name evidence="1" type="ORF">IIA_05977</name>
</gene>
<dbReference type="Proteomes" id="UP000006607">
    <property type="component" value="Unassembled WGS sequence"/>
</dbReference>
<reference evidence="1" key="1">
    <citation type="submission" date="2012-04" db="EMBL/GenBank/DDBJ databases">
        <title>The Genome Sequence of Bacillus cereus VD014.</title>
        <authorList>
            <consortium name="The Broad Institute Genome Sequencing Platform"/>
            <consortium name="The Broad Institute Genome Sequencing Center for Infectious Disease"/>
            <person name="Feldgarden M."/>
            <person name="Van der Auwera G.A."/>
            <person name="Mahillon J."/>
            <person name="Duprez V."/>
            <person name="Timmery S."/>
            <person name="Mattelet C."/>
            <person name="Dierick K."/>
            <person name="Sun M."/>
            <person name="Yu Z."/>
            <person name="Zhu L."/>
            <person name="Hu X."/>
            <person name="Shank E.B."/>
            <person name="Swiecicka I."/>
            <person name="Hansen B.M."/>
            <person name="Andrup L."/>
            <person name="Young S.K."/>
            <person name="Zeng Q."/>
            <person name="Gargeya S."/>
            <person name="Fitzgerald M."/>
            <person name="Haas B."/>
            <person name="Abouelleil A."/>
            <person name="Alvarado L."/>
            <person name="Arachchi H.M."/>
            <person name="Berlin A."/>
            <person name="Chapman S.B."/>
            <person name="Goldberg J."/>
            <person name="Griggs A."/>
            <person name="Gujja S."/>
            <person name="Hansen M."/>
            <person name="Howarth C."/>
            <person name="Imamovic A."/>
            <person name="Larimer J."/>
            <person name="McCowen C."/>
            <person name="Montmayeur A."/>
            <person name="Murphy C."/>
            <person name="Neiman D."/>
            <person name="Pearson M."/>
            <person name="Priest M."/>
            <person name="Roberts A."/>
            <person name="Saif S."/>
            <person name="Shea T."/>
            <person name="Sisk P."/>
            <person name="Sykes S."/>
            <person name="Wortman J."/>
            <person name="Nusbaum C."/>
            <person name="Birren B."/>
        </authorList>
    </citation>
    <scope>NUCLEOTIDE SEQUENCE</scope>
    <source>
        <strain evidence="1">VD014</strain>
    </source>
</reference>
<sequence length="288" mass="31465">MKNKLIAAGIITGTLLAFPSGIFADSISKLTNLSQNSIESTKQGENFVVGVITDADHYYASVEYKDSEGKKQIIDIDFPNADNSNFKTGETVKSTNKDKWQHKKIGMHDVTIASADSISKVKQSIAQTDKPQNNTTQPFIEKNNKRTGKVIEKGSNYLMVKQGDVTIKTNVRKKVLEKINIGDTVNIYAENFTGSNLPIKEQTLYAQRSIVQKVGEPIDSNYIKFTGEVVSKNGNYLVVSNGKIKMLARTSSKVIQEINIGDTVNIYTTTVVGGMIGSSDAGSAVIEK</sequence>
<name>A0A9W5NM89_BACC8</name>
<accession>A0A9W5NM89</accession>
<dbReference type="RefSeq" id="WP_000791567.1">
    <property type="nucleotide sequence ID" value="NZ_JH792027.1"/>
</dbReference>
<evidence type="ECO:0000313" key="2">
    <source>
        <dbReference type="Proteomes" id="UP000006607"/>
    </source>
</evidence>
<protein>
    <submittedName>
        <fullName evidence="1">Uncharacterized protein</fullName>
    </submittedName>
</protein>
<proteinExistence type="predicted"/>
<comment type="caution">
    <text evidence="1">The sequence shown here is derived from an EMBL/GenBank/DDBJ whole genome shotgun (WGS) entry which is preliminary data.</text>
</comment>
<dbReference type="AlphaFoldDB" id="A0A9W5NM89"/>
<organism evidence="1 2">
    <name type="scientific">Bacillus cereus (strain VD014)</name>
    <dbReference type="NCBI Taxonomy" id="1053223"/>
    <lineage>
        <taxon>Bacteria</taxon>
        <taxon>Bacillati</taxon>
        <taxon>Bacillota</taxon>
        <taxon>Bacilli</taxon>
        <taxon>Bacillales</taxon>
        <taxon>Bacillaceae</taxon>
        <taxon>Bacillus</taxon>
        <taxon>Bacillus cereus group</taxon>
    </lineage>
</organism>
<dbReference type="EMBL" id="AHER01000063">
    <property type="protein sequence ID" value="EJR11870.1"/>
    <property type="molecule type" value="Genomic_DNA"/>
</dbReference>